<reference evidence="2 3" key="1">
    <citation type="journal article" date="2013" name="Genome Announc.">
        <title>Draft Genome Sequence of Rhizobium mesoamericanum STM3625, a Nitrogen-Fixing Symbiont of Mimosa pudica Isolated in French Guiana (South America).</title>
        <authorList>
            <person name="Moulin L."/>
            <person name="Mornico D."/>
            <person name="Melkonian R."/>
            <person name="Klonowska A."/>
        </authorList>
    </citation>
    <scope>NUCLEOTIDE SEQUENCE [LARGE SCALE GENOMIC DNA]</scope>
    <source>
        <strain evidence="2 3">STM3625</strain>
    </source>
</reference>
<protein>
    <submittedName>
        <fullName evidence="2">Uncharacterized protein</fullName>
    </submittedName>
</protein>
<feature type="compositionally biased region" description="Basic and acidic residues" evidence="1">
    <location>
        <begin position="13"/>
        <end position="35"/>
    </location>
</feature>
<proteinExistence type="predicted"/>
<evidence type="ECO:0000313" key="2">
    <source>
        <dbReference type="EMBL" id="CCM78858.1"/>
    </source>
</evidence>
<evidence type="ECO:0000256" key="1">
    <source>
        <dbReference type="SAM" id="MobiDB-lite"/>
    </source>
</evidence>
<accession>K0PY55</accession>
<keyword evidence="3" id="KW-1185">Reference proteome</keyword>
<evidence type="ECO:0000313" key="3">
    <source>
        <dbReference type="Proteomes" id="UP000009319"/>
    </source>
</evidence>
<name>K0PY55_9HYPH</name>
<feature type="region of interest" description="Disordered" evidence="1">
    <location>
        <begin position="1"/>
        <end position="56"/>
    </location>
</feature>
<dbReference type="AlphaFoldDB" id="K0PY55"/>
<comment type="caution">
    <text evidence="2">The sequence shown here is derived from an EMBL/GenBank/DDBJ whole genome shotgun (WGS) entry which is preliminary data.</text>
</comment>
<dbReference type="HOGENOM" id="CLU_3011220_0_0_5"/>
<sequence length="56" mass="6055">MDFETGSTILGPARRDRGQSIKLQANRDEDAEGKGIAHPTVKAPQWPRQEAAPAAL</sequence>
<dbReference type="EMBL" id="CANI01000039">
    <property type="protein sequence ID" value="CCM78858.1"/>
    <property type="molecule type" value="Genomic_DNA"/>
</dbReference>
<dbReference type="Proteomes" id="UP000009319">
    <property type="component" value="Unassembled WGS sequence"/>
</dbReference>
<organism evidence="2 3">
    <name type="scientific">Rhizobium mesoamericanum STM3625</name>
    <dbReference type="NCBI Taxonomy" id="1211777"/>
    <lineage>
        <taxon>Bacteria</taxon>
        <taxon>Pseudomonadati</taxon>
        <taxon>Pseudomonadota</taxon>
        <taxon>Alphaproteobacteria</taxon>
        <taxon>Hyphomicrobiales</taxon>
        <taxon>Rhizobiaceae</taxon>
        <taxon>Rhizobium/Agrobacterium group</taxon>
        <taxon>Rhizobium</taxon>
    </lineage>
</organism>
<gene>
    <name evidence="2" type="ORF">BN77_p11553</name>
</gene>